<keyword evidence="7" id="KW-1133">Transmembrane helix</keyword>
<keyword evidence="8 13" id="KW-0560">Oxidoreductase</keyword>
<proteinExistence type="inferred from homology"/>
<dbReference type="PROSITE" id="PS50255">
    <property type="entry name" value="CYTOCHROME_B5_2"/>
    <property type="match status" value="1"/>
</dbReference>
<evidence type="ECO:0000256" key="8">
    <source>
        <dbReference type="ARBA" id="ARBA00023002"/>
    </source>
</evidence>
<dbReference type="InterPro" id="IPR001199">
    <property type="entry name" value="Cyt_B5-like_heme/steroid-bd"/>
</dbReference>
<dbReference type="SMART" id="SM01117">
    <property type="entry name" value="Cyt-b5"/>
    <property type="match status" value="1"/>
</dbReference>
<dbReference type="SUPFAM" id="SSF55856">
    <property type="entry name" value="Cytochrome b5-like heme/steroid binding domain"/>
    <property type="match status" value="1"/>
</dbReference>
<keyword evidence="10 13" id="KW-0443">Lipid metabolism</keyword>
<keyword evidence="6 13" id="KW-0276">Fatty acid metabolism</keyword>
<dbReference type="PRINTS" id="PR00075">
    <property type="entry name" value="FACDDSATRASE"/>
</dbReference>
<comment type="similarity">
    <text evidence="2 13">Belongs to the fatty acid desaturase type 1 family.</text>
</comment>
<reference evidence="14 15" key="1">
    <citation type="submission" date="2019-04" db="EMBL/GenBank/DDBJ databases">
        <authorList>
            <consortium name="DOE Joint Genome Institute"/>
            <person name="Mondo S."/>
            <person name="Kjaerbolling I."/>
            <person name="Vesth T."/>
            <person name="Frisvad J.C."/>
            <person name="Nybo J.L."/>
            <person name="Theobald S."/>
            <person name="Kildgaard S."/>
            <person name="Isbrandt T."/>
            <person name="Kuo A."/>
            <person name="Sato A."/>
            <person name="Lyhne E.K."/>
            <person name="Kogle M.E."/>
            <person name="Wiebenga A."/>
            <person name="Kun R.S."/>
            <person name="Lubbers R.J."/>
            <person name="Makela M.R."/>
            <person name="Barry K."/>
            <person name="Chovatia M."/>
            <person name="Clum A."/>
            <person name="Daum C."/>
            <person name="Haridas S."/>
            <person name="He G."/>
            <person name="LaButti K."/>
            <person name="Lipzen A."/>
            <person name="Riley R."/>
            <person name="Salamov A."/>
            <person name="Simmons B.A."/>
            <person name="Magnuson J.K."/>
            <person name="Henrissat B."/>
            <person name="Mortensen U.H."/>
            <person name="Larsen T.O."/>
            <person name="Devries R.P."/>
            <person name="Grigoriev I.V."/>
            <person name="Machida M."/>
            <person name="Baker S.E."/>
            <person name="Andersen M.R."/>
            <person name="Cantor M.N."/>
            <person name="Hua S.X."/>
        </authorList>
    </citation>
    <scope>NUCLEOTIDE SEQUENCE [LARGE SCALE GENOMIC DNA]</scope>
    <source>
        <strain evidence="14 15">CBS 119388</strain>
    </source>
</reference>
<dbReference type="Gene3D" id="3.10.120.10">
    <property type="entry name" value="Cytochrome b5-like heme/steroid binding domain"/>
    <property type="match status" value="1"/>
</dbReference>
<dbReference type="PANTHER" id="PTHR11351:SF31">
    <property type="entry name" value="DESATURASE 1, ISOFORM A-RELATED"/>
    <property type="match status" value="1"/>
</dbReference>
<dbReference type="GO" id="GO:0006636">
    <property type="term" value="P:unsaturated fatty acid biosynthetic process"/>
    <property type="evidence" value="ECO:0007669"/>
    <property type="project" value="UniProtKB-UniRule"/>
</dbReference>
<evidence type="ECO:0000256" key="9">
    <source>
        <dbReference type="ARBA" id="ARBA00023004"/>
    </source>
</evidence>
<dbReference type="CDD" id="cd03505">
    <property type="entry name" value="Delta9-FADS-like"/>
    <property type="match status" value="1"/>
</dbReference>
<evidence type="ECO:0000256" key="1">
    <source>
        <dbReference type="ARBA" id="ARBA00004141"/>
    </source>
</evidence>
<dbReference type="GeneID" id="43669605"/>
<dbReference type="GO" id="GO:0005506">
    <property type="term" value="F:iron ion binding"/>
    <property type="evidence" value="ECO:0007669"/>
    <property type="project" value="TreeGrafter"/>
</dbReference>
<evidence type="ECO:0000256" key="13">
    <source>
        <dbReference type="PIRNR" id="PIRNR000345"/>
    </source>
</evidence>
<dbReference type="InterPro" id="IPR036400">
    <property type="entry name" value="Cyt_B5-like_heme/steroid_sf"/>
</dbReference>
<dbReference type="RefSeq" id="XP_031939977.1">
    <property type="nucleotide sequence ID" value="XM_032084914.1"/>
</dbReference>
<comment type="cofactor">
    <cofactor evidence="13">
        <name>Fe(2+)</name>
        <dbReference type="ChEBI" id="CHEBI:29033"/>
    </cofactor>
    <text evidence="13">Expected to bind 2 Fe(2+) ions per subunit.</text>
</comment>
<dbReference type="InterPro" id="IPR009160">
    <property type="entry name" value="Acyl-CoA_deSatase_haem/ster-bd"/>
</dbReference>
<dbReference type="Pfam" id="PF00487">
    <property type="entry name" value="FA_desaturase"/>
    <property type="match status" value="1"/>
</dbReference>
<keyword evidence="11" id="KW-0472">Membrane</keyword>
<evidence type="ECO:0000313" key="14">
    <source>
        <dbReference type="EMBL" id="KAE8402658.1"/>
    </source>
</evidence>
<dbReference type="PIRSF" id="PIRSF000345">
    <property type="entry name" value="OLE1"/>
    <property type="match status" value="1"/>
</dbReference>
<dbReference type="AlphaFoldDB" id="A0A5N6I8L1"/>
<dbReference type="PANTHER" id="PTHR11351">
    <property type="entry name" value="ACYL-COA DESATURASE"/>
    <property type="match status" value="1"/>
</dbReference>
<evidence type="ECO:0000256" key="12">
    <source>
        <dbReference type="ARBA" id="ARBA00023160"/>
    </source>
</evidence>
<keyword evidence="13" id="KW-0249">Electron transport</keyword>
<comment type="catalytic activity">
    <reaction evidence="13">
        <text>octadecanoyl-CoA + 2 Fe(II)-[cytochrome b5] + O2 + 2 H(+) = (9Z)-octadecenoyl-CoA + 2 Fe(III)-[cytochrome b5] + 2 H2O</text>
        <dbReference type="Rhea" id="RHEA:19721"/>
        <dbReference type="Rhea" id="RHEA-COMP:10438"/>
        <dbReference type="Rhea" id="RHEA-COMP:10439"/>
        <dbReference type="ChEBI" id="CHEBI:15377"/>
        <dbReference type="ChEBI" id="CHEBI:15378"/>
        <dbReference type="ChEBI" id="CHEBI:15379"/>
        <dbReference type="ChEBI" id="CHEBI:29033"/>
        <dbReference type="ChEBI" id="CHEBI:29034"/>
        <dbReference type="ChEBI" id="CHEBI:57387"/>
        <dbReference type="ChEBI" id="CHEBI:57394"/>
        <dbReference type="EC" id="1.14.19.1"/>
    </reaction>
</comment>
<keyword evidence="13" id="KW-0813">Transport</keyword>
<comment type="function">
    <text evidence="13">Stearoyl-CoA desaturase that utilizes O(2) and electrons from reduced cytochrome b5 to introduce the first double bond into saturated fatty acyl-CoA substrates.</text>
</comment>
<keyword evidence="3 13" id="KW-0444">Lipid biosynthesis</keyword>
<dbReference type="Pfam" id="PF00173">
    <property type="entry name" value="Cyt-b5"/>
    <property type="match status" value="1"/>
</dbReference>
<dbReference type="GO" id="GO:0004768">
    <property type="term" value="F:stearoyl-CoA 9-desaturase activity"/>
    <property type="evidence" value="ECO:0007669"/>
    <property type="project" value="UniProtKB-UniRule"/>
</dbReference>
<keyword evidence="5 13" id="KW-0479">Metal-binding</keyword>
<protein>
    <recommendedName>
        <fullName evidence="13">Acyl-CoA desaturase</fullName>
        <ecNumber evidence="13">1.14.19.1</ecNumber>
    </recommendedName>
</protein>
<sequence>MSACHHSKCVSHIETQSGLRSRDHIADTPITVQNWYKHVNWWGVVLTILVPLYACVQAIWIPLQWRTAILSLVYYFVTGLGITAGYHRLWSHTSYRASNGLKVFLALGGAGAGEGSIRWWARNHRAHHRYTDTNLDPYSVNKGLLYSHMGWLVMKQNPKRIGRVDISDLNEDPIVVWQHQNYLPVVIFMALLLPTLLSGLSWGDWAGGFIYAGILRMAFVHQATFCVNSLAHWLGDQPFDASKSSRDHFLTALLALGEGYHNFHHEFPSDYRNATKWYQYDPTKWAIRIWEYFGLAYNVKQFHPDDVQKRHIQQQHAILAKQAAKLDWGVPPSRLPVLEWEEYVEQTEKVGRCLIAIAGIVHDVTDFSESHPGGSLMLKSLIGKDATAAFHGGVYSHSKVAHNLLATMRVASVRGGCEVEIWKTHQHSDVEETPPMCRC</sequence>
<dbReference type="InterPro" id="IPR005804">
    <property type="entry name" value="FA_desaturase_dom"/>
</dbReference>
<dbReference type="OrthoDB" id="4452203at2759"/>
<dbReference type="GO" id="GO:0005789">
    <property type="term" value="C:endoplasmic reticulum membrane"/>
    <property type="evidence" value="ECO:0007669"/>
    <property type="project" value="TreeGrafter"/>
</dbReference>
<comment type="subcellular location">
    <subcellularLocation>
        <location evidence="1">Membrane</location>
        <topology evidence="1">Multi-pass membrane protein</topology>
    </subcellularLocation>
</comment>
<keyword evidence="15" id="KW-1185">Reference proteome</keyword>
<dbReference type="PROSITE" id="PS00476">
    <property type="entry name" value="FATTY_ACID_DESATUR_1"/>
    <property type="match status" value="1"/>
</dbReference>
<dbReference type="Proteomes" id="UP000325579">
    <property type="component" value="Unassembled WGS sequence"/>
</dbReference>
<evidence type="ECO:0000256" key="10">
    <source>
        <dbReference type="ARBA" id="ARBA00023098"/>
    </source>
</evidence>
<accession>A0A5N7DA82</accession>
<evidence type="ECO:0000313" key="15">
    <source>
        <dbReference type="Proteomes" id="UP000325579"/>
    </source>
</evidence>
<accession>A0A5N6I8L1</accession>
<evidence type="ECO:0000256" key="6">
    <source>
        <dbReference type="ARBA" id="ARBA00022832"/>
    </source>
</evidence>
<dbReference type="EC" id="1.14.19.1" evidence="13"/>
<organism evidence="14 15">
    <name type="scientific">Aspergillus pseudonomiae</name>
    <dbReference type="NCBI Taxonomy" id="1506151"/>
    <lineage>
        <taxon>Eukaryota</taxon>
        <taxon>Fungi</taxon>
        <taxon>Dikarya</taxon>
        <taxon>Ascomycota</taxon>
        <taxon>Pezizomycotina</taxon>
        <taxon>Eurotiomycetes</taxon>
        <taxon>Eurotiomycetidae</taxon>
        <taxon>Eurotiales</taxon>
        <taxon>Aspergillaceae</taxon>
        <taxon>Aspergillus</taxon>
        <taxon>Aspergillus subgen. Circumdati</taxon>
    </lineage>
</organism>
<keyword evidence="12 13" id="KW-0275">Fatty acid biosynthesis</keyword>
<keyword evidence="13" id="KW-0349">Heme</keyword>
<evidence type="ECO:0000256" key="5">
    <source>
        <dbReference type="ARBA" id="ARBA00022723"/>
    </source>
</evidence>
<dbReference type="InterPro" id="IPR015876">
    <property type="entry name" value="Acyl-CoA_DS"/>
</dbReference>
<dbReference type="InterPro" id="IPR001522">
    <property type="entry name" value="FADS-1_CS"/>
</dbReference>
<evidence type="ECO:0000256" key="2">
    <source>
        <dbReference type="ARBA" id="ARBA00009295"/>
    </source>
</evidence>
<evidence type="ECO:0000256" key="4">
    <source>
        <dbReference type="ARBA" id="ARBA00022692"/>
    </source>
</evidence>
<gene>
    <name evidence="14" type="ORF">BDV37DRAFT_272667</name>
</gene>
<dbReference type="EMBL" id="ML736785">
    <property type="protein sequence ID" value="KAE8402658.1"/>
    <property type="molecule type" value="Genomic_DNA"/>
</dbReference>
<evidence type="ECO:0000256" key="11">
    <source>
        <dbReference type="ARBA" id="ARBA00023136"/>
    </source>
</evidence>
<evidence type="ECO:0000256" key="3">
    <source>
        <dbReference type="ARBA" id="ARBA00022516"/>
    </source>
</evidence>
<keyword evidence="4" id="KW-0812">Transmembrane</keyword>
<evidence type="ECO:0000256" key="7">
    <source>
        <dbReference type="ARBA" id="ARBA00022989"/>
    </source>
</evidence>
<name>A0A5N6I8L1_9EURO</name>
<keyword evidence="9 13" id="KW-0408">Iron</keyword>